<dbReference type="KEGG" id="nfr:ERS450000_02837"/>
<name>A0A0H5NT85_NOCFR</name>
<evidence type="ECO:0000313" key="2">
    <source>
        <dbReference type="Proteomes" id="UP000057820"/>
    </source>
</evidence>
<dbReference type="AlphaFoldDB" id="A0A0H5NT85"/>
<protein>
    <submittedName>
        <fullName evidence="1">Uncharacterized protein</fullName>
    </submittedName>
</protein>
<sequence>MPHFEVRKVHSCEFCDTQDEHLGDVADLDAARALAAADAADTLTWAGFDGGFPLSARSADGVWTYYIHRREAEGGR</sequence>
<accession>A0A0H5NT85</accession>
<dbReference type="EMBL" id="LN868938">
    <property type="protein sequence ID" value="CRY78264.1"/>
    <property type="molecule type" value="Genomic_DNA"/>
</dbReference>
<proteinExistence type="predicted"/>
<organism evidence="1 2">
    <name type="scientific">Nocardia farcinica</name>
    <dbReference type="NCBI Taxonomy" id="37329"/>
    <lineage>
        <taxon>Bacteria</taxon>
        <taxon>Bacillati</taxon>
        <taxon>Actinomycetota</taxon>
        <taxon>Actinomycetes</taxon>
        <taxon>Mycobacteriales</taxon>
        <taxon>Nocardiaceae</taxon>
        <taxon>Nocardia</taxon>
    </lineage>
</organism>
<dbReference type="Proteomes" id="UP000057820">
    <property type="component" value="Chromosome 1"/>
</dbReference>
<dbReference type="RefSeq" id="WP_060592871.1">
    <property type="nucleotide sequence ID" value="NZ_CP031418.1"/>
</dbReference>
<reference evidence="2" key="1">
    <citation type="submission" date="2015-03" db="EMBL/GenBank/DDBJ databases">
        <authorList>
            <consortium name="Pathogen Informatics"/>
        </authorList>
    </citation>
    <scope>NUCLEOTIDE SEQUENCE [LARGE SCALE GENOMIC DNA]</scope>
    <source>
        <strain evidence="2">NCTC11134</strain>
    </source>
</reference>
<gene>
    <name evidence="1" type="ORF">ERS450000_02837</name>
</gene>
<evidence type="ECO:0000313" key="1">
    <source>
        <dbReference type="EMBL" id="CRY78264.1"/>
    </source>
</evidence>